<gene>
    <name evidence="11" type="ORF">ACFSTG_03310</name>
</gene>
<dbReference type="InterPro" id="IPR037066">
    <property type="entry name" value="Plug_dom_sf"/>
</dbReference>
<dbReference type="SUPFAM" id="SSF56935">
    <property type="entry name" value="Porins"/>
    <property type="match status" value="1"/>
</dbReference>
<dbReference type="PANTHER" id="PTHR30069">
    <property type="entry name" value="TONB-DEPENDENT OUTER MEMBRANE RECEPTOR"/>
    <property type="match status" value="1"/>
</dbReference>
<sequence>MKKRLQGFLTLLLALVVQMTFAQDRTITGTVTDGDGMPLPGVNVLVKGSTSGTQTGFEGEYSIQASTGAVLAFSYIGFETVERVVESNDVINVTMTLDAAQLEEVVVTGVAGATSRKKLSVTVAKVDAADLEIIPSTSAASALQGKVAGVNVTNFGQPGSGSTIQLRGATNLFGGQEPLILVDGVQVEGGINDINTDDIASFEIVKGASASALYGSRAGNGVIVITTKRGRYNDAGPQVTIRNDIGFSDLSNKIDVSQSHHFELADDWQQYQGQYTRFAGVTYPSDYPGVGSVGIEGARVESADNIADNPYGVYYDNQDLFFGTGIDNTTYASVSNGSENSNLFFSAERTENEGIFVETGGYERYGVRLNGDFQINDWLKLSTNNNYIRSNNETPGGTTDGVLFDLALTSPDVNLNAVNPDGQPYYYVPDPWAATTINPIYDLHTNREMATRNRFLGSYNLNFKFTDWLNLDTEYAVESTTWINNDYDPYTSFQLGGELGGEDYGFGYSKGSLSKETSYTLSQKAQATLNFANSFGELNVAAKLSYLLEDNSYEYYYGSGNDFIYPGVISLDNFTTANTRTSSTAADERAQNAFFIVGLDYMDRYILDAMYRIDGSSLFGENERWNDYYRVSGAYRISQDVQIPGISEFKVHAALGTAGQRPGFSWQYDYVGLTTGNVATDRIKDNPNLKPSTTTELEFGTNIEFLDRFTFEGVYAKAKTEDQFMLVDIFPPANAGDNRQWQNVGTVEFNTLELSLNTEIFNKQDFGWDLGLRFSTTDNEITSLNVDPITVGPGGTNTPGVIFRIKEGEEFGAMYGNAFVTSLDQMADQLPEGTTINDFVVNRDGVVVRADAIGTMDEKAIKRLDENGNTWYGKIGSQNADFNMGLTNNIRYKGFNFYMLWDWKEGGDIYNRQGQWLTRDNRHAMMDMAGVPDADKKTQAYYQSLYGTNGDLEYWVEDGSFVKLREASLFYTFESEQLSGIANGFFNSLRLGVTGRNLLTFTDYSGWDPEIQRYDPNTQNYYAVDYGVYPVSRAYNFSVQLKF</sequence>
<dbReference type="Proteomes" id="UP001597468">
    <property type="component" value="Unassembled WGS sequence"/>
</dbReference>
<dbReference type="InterPro" id="IPR012910">
    <property type="entry name" value="Plug_dom"/>
</dbReference>
<dbReference type="InterPro" id="IPR039426">
    <property type="entry name" value="TonB-dep_rcpt-like"/>
</dbReference>
<evidence type="ECO:0000256" key="1">
    <source>
        <dbReference type="ARBA" id="ARBA00004571"/>
    </source>
</evidence>
<proteinExistence type="inferred from homology"/>
<feature type="domain" description="TonB-dependent receptor plug" evidence="10">
    <location>
        <begin position="118"/>
        <end position="222"/>
    </location>
</feature>
<evidence type="ECO:0000256" key="3">
    <source>
        <dbReference type="ARBA" id="ARBA00022452"/>
    </source>
</evidence>
<evidence type="ECO:0000256" key="5">
    <source>
        <dbReference type="ARBA" id="ARBA00022729"/>
    </source>
</evidence>
<protein>
    <submittedName>
        <fullName evidence="11">SusC/RagA family TonB-linked outer membrane protein</fullName>
    </submittedName>
</protein>
<evidence type="ECO:0000256" key="4">
    <source>
        <dbReference type="ARBA" id="ARBA00022692"/>
    </source>
</evidence>
<dbReference type="PROSITE" id="PS52016">
    <property type="entry name" value="TONB_DEPENDENT_REC_3"/>
    <property type="match status" value="1"/>
</dbReference>
<feature type="chain" id="PRO_5046290896" evidence="9">
    <location>
        <begin position="23"/>
        <end position="1043"/>
    </location>
</feature>
<keyword evidence="6 8" id="KW-0472">Membrane</keyword>
<evidence type="ECO:0000313" key="12">
    <source>
        <dbReference type="Proteomes" id="UP001597468"/>
    </source>
</evidence>
<accession>A0ABW5IW74</accession>
<evidence type="ECO:0000256" key="2">
    <source>
        <dbReference type="ARBA" id="ARBA00022448"/>
    </source>
</evidence>
<dbReference type="EMBL" id="JBHULT010000006">
    <property type="protein sequence ID" value="MFD2516910.1"/>
    <property type="molecule type" value="Genomic_DNA"/>
</dbReference>
<dbReference type="InterPro" id="IPR036942">
    <property type="entry name" value="Beta-barrel_TonB_sf"/>
</dbReference>
<dbReference type="NCBIfam" id="TIGR04057">
    <property type="entry name" value="SusC_RagA_signa"/>
    <property type="match status" value="1"/>
</dbReference>
<name>A0ABW5IW74_9FLAO</name>
<dbReference type="Pfam" id="PF07715">
    <property type="entry name" value="Plug"/>
    <property type="match status" value="1"/>
</dbReference>
<dbReference type="PANTHER" id="PTHR30069:SF29">
    <property type="entry name" value="HEMOGLOBIN AND HEMOGLOBIN-HAPTOGLOBIN-BINDING PROTEIN 1-RELATED"/>
    <property type="match status" value="1"/>
</dbReference>
<organism evidence="11 12">
    <name type="scientific">Salinimicrobium flavum</name>
    <dbReference type="NCBI Taxonomy" id="1737065"/>
    <lineage>
        <taxon>Bacteria</taxon>
        <taxon>Pseudomonadati</taxon>
        <taxon>Bacteroidota</taxon>
        <taxon>Flavobacteriia</taxon>
        <taxon>Flavobacteriales</taxon>
        <taxon>Flavobacteriaceae</taxon>
        <taxon>Salinimicrobium</taxon>
    </lineage>
</organism>
<evidence type="ECO:0000259" key="10">
    <source>
        <dbReference type="Pfam" id="PF07715"/>
    </source>
</evidence>
<evidence type="ECO:0000256" key="6">
    <source>
        <dbReference type="ARBA" id="ARBA00023136"/>
    </source>
</evidence>
<dbReference type="Pfam" id="PF13715">
    <property type="entry name" value="CarbopepD_reg_2"/>
    <property type="match status" value="1"/>
</dbReference>
<evidence type="ECO:0000256" key="9">
    <source>
        <dbReference type="SAM" id="SignalP"/>
    </source>
</evidence>
<keyword evidence="7 8" id="KW-0998">Cell outer membrane</keyword>
<dbReference type="Gene3D" id="2.60.40.1120">
    <property type="entry name" value="Carboxypeptidase-like, regulatory domain"/>
    <property type="match status" value="1"/>
</dbReference>
<feature type="signal peptide" evidence="9">
    <location>
        <begin position="1"/>
        <end position="22"/>
    </location>
</feature>
<keyword evidence="3 8" id="KW-1134">Transmembrane beta strand</keyword>
<comment type="caution">
    <text evidence="11">The sequence shown here is derived from an EMBL/GenBank/DDBJ whole genome shotgun (WGS) entry which is preliminary data.</text>
</comment>
<keyword evidence="5 9" id="KW-0732">Signal</keyword>
<dbReference type="Gene3D" id="2.170.130.10">
    <property type="entry name" value="TonB-dependent receptor, plug domain"/>
    <property type="match status" value="1"/>
</dbReference>
<reference evidence="12" key="1">
    <citation type="journal article" date="2019" name="Int. J. Syst. Evol. Microbiol.">
        <title>The Global Catalogue of Microorganisms (GCM) 10K type strain sequencing project: providing services to taxonomists for standard genome sequencing and annotation.</title>
        <authorList>
            <consortium name="The Broad Institute Genomics Platform"/>
            <consortium name="The Broad Institute Genome Sequencing Center for Infectious Disease"/>
            <person name="Wu L."/>
            <person name="Ma J."/>
        </authorList>
    </citation>
    <scope>NUCLEOTIDE SEQUENCE [LARGE SCALE GENOMIC DNA]</scope>
    <source>
        <strain evidence="12">KCTC 42585</strain>
    </source>
</reference>
<keyword evidence="12" id="KW-1185">Reference proteome</keyword>
<comment type="subcellular location">
    <subcellularLocation>
        <location evidence="1 8">Cell outer membrane</location>
        <topology evidence="1 8">Multi-pass membrane protein</topology>
    </subcellularLocation>
</comment>
<dbReference type="InterPro" id="IPR023997">
    <property type="entry name" value="TonB-dep_OMP_SusC/RagA_CS"/>
</dbReference>
<dbReference type="InterPro" id="IPR023996">
    <property type="entry name" value="TonB-dep_OMP_SusC/RagA"/>
</dbReference>
<dbReference type="Gene3D" id="2.40.170.20">
    <property type="entry name" value="TonB-dependent receptor, beta-barrel domain"/>
    <property type="match status" value="1"/>
</dbReference>
<dbReference type="RefSeq" id="WP_380748454.1">
    <property type="nucleotide sequence ID" value="NZ_JBHULT010000006.1"/>
</dbReference>
<evidence type="ECO:0000256" key="7">
    <source>
        <dbReference type="ARBA" id="ARBA00023237"/>
    </source>
</evidence>
<evidence type="ECO:0000313" key="11">
    <source>
        <dbReference type="EMBL" id="MFD2516910.1"/>
    </source>
</evidence>
<keyword evidence="2 8" id="KW-0813">Transport</keyword>
<keyword evidence="4 8" id="KW-0812">Transmembrane</keyword>
<evidence type="ECO:0000256" key="8">
    <source>
        <dbReference type="PROSITE-ProRule" id="PRU01360"/>
    </source>
</evidence>
<comment type="similarity">
    <text evidence="8">Belongs to the TonB-dependent receptor family.</text>
</comment>
<dbReference type="NCBIfam" id="TIGR04056">
    <property type="entry name" value="OMP_RagA_SusC"/>
    <property type="match status" value="1"/>
</dbReference>
<dbReference type="InterPro" id="IPR008969">
    <property type="entry name" value="CarboxyPept-like_regulatory"/>
</dbReference>
<dbReference type="SUPFAM" id="SSF49464">
    <property type="entry name" value="Carboxypeptidase regulatory domain-like"/>
    <property type="match status" value="1"/>
</dbReference>